<feature type="region of interest" description="Disordered" evidence="1">
    <location>
        <begin position="45"/>
        <end position="75"/>
    </location>
</feature>
<dbReference type="Gene3D" id="3.40.1520.20">
    <property type="match status" value="1"/>
</dbReference>
<keyword evidence="2" id="KW-0472">Membrane</keyword>
<reference evidence="4" key="1">
    <citation type="journal article" date="2014" name="Int. J. Syst. Evol. Microbiol.">
        <title>Complete genome sequence of Corynebacterium casei LMG S-19264T (=DSM 44701T), isolated from a smear-ripened cheese.</title>
        <authorList>
            <consortium name="US DOE Joint Genome Institute (JGI-PGF)"/>
            <person name="Walter F."/>
            <person name="Albersmeier A."/>
            <person name="Kalinowski J."/>
            <person name="Ruckert C."/>
        </authorList>
    </citation>
    <scope>NUCLEOTIDE SEQUENCE</scope>
    <source>
        <strain evidence="4">CGMCC 1.12160</strain>
    </source>
</reference>
<keyword evidence="5" id="KW-1185">Reference proteome</keyword>
<feature type="domain" description="BON" evidence="3">
    <location>
        <begin position="125"/>
        <end position="193"/>
    </location>
</feature>
<dbReference type="Pfam" id="PF04972">
    <property type="entry name" value="BON"/>
    <property type="match status" value="1"/>
</dbReference>
<reference evidence="4" key="2">
    <citation type="submission" date="2020-09" db="EMBL/GenBank/DDBJ databases">
        <authorList>
            <person name="Sun Q."/>
            <person name="Zhou Y."/>
        </authorList>
    </citation>
    <scope>NUCLEOTIDE SEQUENCE</scope>
    <source>
        <strain evidence="4">CGMCC 1.12160</strain>
    </source>
</reference>
<evidence type="ECO:0000256" key="2">
    <source>
        <dbReference type="SAM" id="Phobius"/>
    </source>
</evidence>
<organism evidence="4 5">
    <name type="scientific">Ornithinimicrobium tianjinense</name>
    <dbReference type="NCBI Taxonomy" id="1195761"/>
    <lineage>
        <taxon>Bacteria</taxon>
        <taxon>Bacillati</taxon>
        <taxon>Actinomycetota</taxon>
        <taxon>Actinomycetes</taxon>
        <taxon>Micrococcales</taxon>
        <taxon>Ornithinimicrobiaceae</taxon>
        <taxon>Ornithinimicrobium</taxon>
    </lineage>
</organism>
<keyword evidence="2" id="KW-1133">Transmembrane helix</keyword>
<accession>A0A917BSU0</accession>
<evidence type="ECO:0000256" key="1">
    <source>
        <dbReference type="SAM" id="MobiDB-lite"/>
    </source>
</evidence>
<feature type="transmembrane region" description="Helical" evidence="2">
    <location>
        <begin position="21"/>
        <end position="42"/>
    </location>
</feature>
<dbReference type="PROSITE" id="PS50914">
    <property type="entry name" value="BON"/>
    <property type="match status" value="1"/>
</dbReference>
<evidence type="ECO:0000313" key="5">
    <source>
        <dbReference type="Proteomes" id="UP000605670"/>
    </source>
</evidence>
<dbReference type="RefSeq" id="WP_188431138.1">
    <property type="nucleotide sequence ID" value="NZ_BAABKH010000014.1"/>
</dbReference>
<dbReference type="InterPro" id="IPR007055">
    <property type="entry name" value="BON_dom"/>
</dbReference>
<name>A0A917BSU0_9MICO</name>
<dbReference type="EMBL" id="BMEM01000004">
    <property type="protein sequence ID" value="GGF55406.1"/>
    <property type="molecule type" value="Genomic_DNA"/>
</dbReference>
<evidence type="ECO:0000259" key="3">
    <source>
        <dbReference type="PROSITE" id="PS50914"/>
    </source>
</evidence>
<sequence length="195" mass="19957">MSDATGWATVTRRYRQRPAGWWWVAVLVVPLLLAGLGLLGGAPAEDGATEQPAPTTSAPPVVVPPPSHDRVDGLPSPFSLTVSDGQLRVAAQVPDETAAKDLLAAVTATAADLQVDDAIEVVDDAVAPAPETLAAAVAAGAAAARDDLEIDWDGTVLTLTGEVDDAEARAEIEDAARAALPVATVDNRLTLVTGE</sequence>
<keyword evidence="2" id="KW-0812">Transmembrane</keyword>
<comment type="caution">
    <text evidence="4">The sequence shown here is derived from an EMBL/GenBank/DDBJ whole genome shotgun (WGS) entry which is preliminary data.</text>
</comment>
<dbReference type="Proteomes" id="UP000605670">
    <property type="component" value="Unassembled WGS sequence"/>
</dbReference>
<protein>
    <recommendedName>
        <fullName evidence="3">BON domain-containing protein</fullName>
    </recommendedName>
</protein>
<dbReference type="AlphaFoldDB" id="A0A917BSU0"/>
<gene>
    <name evidence="4" type="ORF">GCM10011366_24160</name>
</gene>
<proteinExistence type="predicted"/>
<evidence type="ECO:0000313" key="4">
    <source>
        <dbReference type="EMBL" id="GGF55406.1"/>
    </source>
</evidence>